<evidence type="ECO:0000313" key="2">
    <source>
        <dbReference type="EMBL" id="AOM84667.1"/>
    </source>
</evidence>
<keyword evidence="3" id="KW-1185">Reference proteome</keyword>
<name>A0A1D7R078_9BACI</name>
<sequence>MTIDDYLHAFERRLTYLSDKERRKVKGDIRQELEQIKEDVKIHENVDEKNAEYQAVASYLSPADMAKEINDQYFESIDEQFSGQSFSFAFIMYAIYSPLGILFLPFVYGTTAQIVDRIIPYLTFMIIAGVILFFYFPKHITSEQIRTLRQHFIVINWVPALFVIAYLLNFFRSEGMTASLTLYLGISLMIWLIIYIGIRTFYNRQLHKPL</sequence>
<dbReference type="KEGG" id="bbev:BBEV_3373"/>
<keyword evidence="1" id="KW-0812">Transmembrane</keyword>
<feature type="transmembrane region" description="Helical" evidence="1">
    <location>
        <begin position="118"/>
        <end position="136"/>
    </location>
</feature>
<dbReference type="Proteomes" id="UP000094463">
    <property type="component" value="Chromosome"/>
</dbReference>
<organism evidence="2 3">
    <name type="scientific">Salisediminibacterium beveridgei</name>
    <dbReference type="NCBI Taxonomy" id="632773"/>
    <lineage>
        <taxon>Bacteria</taxon>
        <taxon>Bacillati</taxon>
        <taxon>Bacillota</taxon>
        <taxon>Bacilli</taxon>
        <taxon>Bacillales</taxon>
        <taxon>Bacillaceae</taxon>
        <taxon>Salisediminibacterium</taxon>
    </lineage>
</organism>
<dbReference type="OrthoDB" id="9827279at2"/>
<feature type="transmembrane region" description="Helical" evidence="1">
    <location>
        <begin position="148"/>
        <end position="168"/>
    </location>
</feature>
<proteinExistence type="predicted"/>
<reference evidence="2 3" key="1">
    <citation type="submission" date="2015-08" db="EMBL/GenBank/DDBJ databases">
        <title>The complete genome sequence of Bacillus beveridgei MLTeJB.</title>
        <authorList>
            <person name="Hanson T.E."/>
            <person name="Mesa C."/>
            <person name="Basesman S.M."/>
            <person name="Oremland R.S."/>
        </authorList>
    </citation>
    <scope>NUCLEOTIDE SEQUENCE [LARGE SCALE GENOMIC DNA]</scope>
    <source>
        <strain evidence="2 3">MLTeJB</strain>
    </source>
</reference>
<protein>
    <submittedName>
        <fullName evidence="2">Uncharacterized protein</fullName>
    </submittedName>
</protein>
<feature type="transmembrane region" description="Helical" evidence="1">
    <location>
        <begin position="180"/>
        <end position="198"/>
    </location>
</feature>
<dbReference type="EMBL" id="CP012502">
    <property type="protein sequence ID" value="AOM84667.1"/>
    <property type="molecule type" value="Genomic_DNA"/>
</dbReference>
<dbReference type="STRING" id="632773.BBEV_3373"/>
<evidence type="ECO:0000256" key="1">
    <source>
        <dbReference type="SAM" id="Phobius"/>
    </source>
</evidence>
<keyword evidence="1" id="KW-1133">Transmembrane helix</keyword>
<gene>
    <name evidence="2" type="ORF">BBEV_3373</name>
</gene>
<dbReference type="AlphaFoldDB" id="A0A1D7R078"/>
<keyword evidence="1" id="KW-0472">Membrane</keyword>
<dbReference type="RefSeq" id="WP_069366524.1">
    <property type="nucleotide sequence ID" value="NZ_CP012502.1"/>
</dbReference>
<evidence type="ECO:0000313" key="3">
    <source>
        <dbReference type="Proteomes" id="UP000094463"/>
    </source>
</evidence>
<accession>A0A1D7R078</accession>
<feature type="transmembrane region" description="Helical" evidence="1">
    <location>
        <begin position="86"/>
        <end position="106"/>
    </location>
</feature>